<protein>
    <submittedName>
        <fullName evidence="3">NUDIX domain-containing protein</fullName>
    </submittedName>
</protein>
<sequence length="161" mass="17980">MVSHPSTQTRTTTVSPHQTSSDVATATQLTFAAGGLLRRDDGRICLVYRPRYDDWSLPKGKVKSGETLVETAIREVAEETRSSVECGRFAGRYEYVVDADADTESGPKGVFIWHMHLVDEDPFDPDDEVGAREWVSPEDALDVLTYENERALVRRVFGSID</sequence>
<proteinExistence type="predicted"/>
<dbReference type="EMBL" id="VZUS01000001">
    <property type="protein sequence ID" value="KAB1187118.1"/>
    <property type="molecule type" value="Genomic_DNA"/>
</dbReference>
<dbReference type="PANTHER" id="PTHR43222">
    <property type="entry name" value="NUDIX HYDROLASE 23"/>
    <property type="match status" value="1"/>
</dbReference>
<dbReference type="InterPro" id="IPR015797">
    <property type="entry name" value="NUDIX_hydrolase-like_dom_sf"/>
</dbReference>
<evidence type="ECO:0000313" key="3">
    <source>
        <dbReference type="EMBL" id="KAB1187118.1"/>
    </source>
</evidence>
<name>A0A643JVD4_9EURY</name>
<organism evidence="3">
    <name type="scientific">Haloferax sp. CBA1149</name>
    <dbReference type="NCBI Taxonomy" id="2650753"/>
    <lineage>
        <taxon>Archaea</taxon>
        <taxon>Methanobacteriati</taxon>
        <taxon>Methanobacteriota</taxon>
        <taxon>Stenosarchaea group</taxon>
        <taxon>Halobacteria</taxon>
        <taxon>Halobacteriales</taxon>
        <taxon>Haloferacaceae</taxon>
        <taxon>Haloferax</taxon>
    </lineage>
</organism>
<dbReference type="PANTHER" id="PTHR43222:SF9">
    <property type="entry name" value="8-OXO-(D)GTP PHOSPHATASE"/>
    <property type="match status" value="1"/>
</dbReference>
<evidence type="ECO:0000259" key="2">
    <source>
        <dbReference type="PROSITE" id="PS51462"/>
    </source>
</evidence>
<dbReference type="PROSITE" id="PS51462">
    <property type="entry name" value="NUDIX"/>
    <property type="match status" value="1"/>
</dbReference>
<dbReference type="Pfam" id="PF00293">
    <property type="entry name" value="NUDIX"/>
    <property type="match status" value="1"/>
</dbReference>
<comment type="caution">
    <text evidence="3">The sequence shown here is derived from an EMBL/GenBank/DDBJ whole genome shotgun (WGS) entry which is preliminary data.</text>
</comment>
<accession>A0A643JVD4</accession>
<reference evidence="3" key="1">
    <citation type="submission" date="2019-09" db="EMBL/GenBank/DDBJ databases">
        <title>Genomic analysis of Haloferax sp. CBA1149.</title>
        <authorList>
            <person name="Roh S.W."/>
        </authorList>
    </citation>
    <scope>NUCLEOTIDE SEQUENCE</scope>
    <source>
        <strain evidence="3">CBA1149</strain>
    </source>
</reference>
<dbReference type="AlphaFoldDB" id="A0A643JVD4"/>
<dbReference type="Gene3D" id="3.90.79.10">
    <property type="entry name" value="Nucleoside Triphosphate Pyrophosphohydrolase"/>
    <property type="match status" value="1"/>
</dbReference>
<feature type="region of interest" description="Disordered" evidence="1">
    <location>
        <begin position="1"/>
        <end position="21"/>
    </location>
</feature>
<feature type="domain" description="Nudix hydrolase" evidence="2">
    <location>
        <begin position="28"/>
        <end position="158"/>
    </location>
</feature>
<gene>
    <name evidence="3" type="ORF">Hfx1149_03340</name>
</gene>
<dbReference type="CDD" id="cd03673">
    <property type="entry name" value="NUDIX_Ap6A_hydrolase"/>
    <property type="match status" value="1"/>
</dbReference>
<dbReference type="InterPro" id="IPR000086">
    <property type="entry name" value="NUDIX_hydrolase_dom"/>
</dbReference>
<dbReference type="SUPFAM" id="SSF55811">
    <property type="entry name" value="Nudix"/>
    <property type="match status" value="1"/>
</dbReference>
<evidence type="ECO:0000256" key="1">
    <source>
        <dbReference type="SAM" id="MobiDB-lite"/>
    </source>
</evidence>